<evidence type="ECO:0000256" key="1">
    <source>
        <dbReference type="ARBA" id="ARBA00004651"/>
    </source>
</evidence>
<evidence type="ECO:0000313" key="9">
    <source>
        <dbReference type="EMBL" id="MCX2836527.1"/>
    </source>
</evidence>
<dbReference type="Proteomes" id="UP001148482">
    <property type="component" value="Unassembled WGS sequence"/>
</dbReference>
<name>A0A9X3I042_9FLAO</name>
<organism evidence="9 10">
    <name type="scientific">Salinimicrobium profundisediminis</name>
    <dbReference type="NCBI Taxonomy" id="2994553"/>
    <lineage>
        <taxon>Bacteria</taxon>
        <taxon>Pseudomonadati</taxon>
        <taxon>Bacteroidota</taxon>
        <taxon>Flavobacteriia</taxon>
        <taxon>Flavobacteriales</taxon>
        <taxon>Flavobacteriaceae</taxon>
        <taxon>Salinimicrobium</taxon>
    </lineage>
</organism>
<dbReference type="AlphaFoldDB" id="A0A9X3I042"/>
<reference evidence="9" key="1">
    <citation type="submission" date="2022-11" db="EMBL/GenBank/DDBJ databases">
        <title>Salinimicrobium profundisediminis sp. nov., isolated from deep-sea sediment of the Mariana Trench.</title>
        <authorList>
            <person name="Fu H."/>
        </authorList>
    </citation>
    <scope>NUCLEOTIDE SEQUENCE</scope>
    <source>
        <strain evidence="9">MT39</strain>
    </source>
</reference>
<keyword evidence="10" id="KW-1185">Reference proteome</keyword>
<sequence>MSRGFRIGMKVFMLVLGLYFFFLGLAAAKGFLAPLILALVLALVVLPATRKLEQIIHHRGVSSMLGTLLIFIFSLGFLVLCSMQVQGFFNEWPVIKQAMAPEIESFKSFLFEHTPLNKTSLQDYYSAGSLPFFEDQMVEAAKALSFLRSSLNFMGTYLITFIYMFFLLYYRRHFIEFILLYFEGQKRIKARKILESSARRVQDYLIGRLILMAILAVLYSVGLGLSGVHNYLLVGVIASVLTLIPWVGNIIGFAMAMVFGYLTSGNIDVLWGIVVTFTVSQFLESYVLQPYVVGDKVGLHPFFVIVFVILGGAIWGLVGMVLAIPVMAMVTVIFNHVGILKPLGFLFSKQQQD</sequence>
<keyword evidence="4" id="KW-1003">Cell membrane</keyword>
<comment type="subcellular location">
    <subcellularLocation>
        <location evidence="1">Cell membrane</location>
        <topology evidence="1">Multi-pass membrane protein</topology>
    </subcellularLocation>
</comment>
<proteinExistence type="inferred from homology"/>
<keyword evidence="3" id="KW-0813">Transport</keyword>
<evidence type="ECO:0000256" key="7">
    <source>
        <dbReference type="ARBA" id="ARBA00023136"/>
    </source>
</evidence>
<keyword evidence="7 8" id="KW-0472">Membrane</keyword>
<dbReference type="RefSeq" id="WP_266067709.1">
    <property type="nucleotide sequence ID" value="NZ_JAPJDA010000001.1"/>
</dbReference>
<protein>
    <submittedName>
        <fullName evidence="9">AI-2E family transporter</fullName>
    </submittedName>
</protein>
<evidence type="ECO:0000256" key="3">
    <source>
        <dbReference type="ARBA" id="ARBA00022448"/>
    </source>
</evidence>
<dbReference type="EMBL" id="JAPJDA010000001">
    <property type="protein sequence ID" value="MCX2836527.1"/>
    <property type="molecule type" value="Genomic_DNA"/>
</dbReference>
<evidence type="ECO:0000313" key="10">
    <source>
        <dbReference type="Proteomes" id="UP001148482"/>
    </source>
</evidence>
<dbReference type="GO" id="GO:0005886">
    <property type="term" value="C:plasma membrane"/>
    <property type="evidence" value="ECO:0007669"/>
    <property type="project" value="UniProtKB-SubCell"/>
</dbReference>
<comment type="similarity">
    <text evidence="2">Belongs to the autoinducer-2 exporter (AI-2E) (TC 2.A.86) family.</text>
</comment>
<feature type="transmembrane region" description="Helical" evidence="8">
    <location>
        <begin position="205"/>
        <end position="225"/>
    </location>
</feature>
<dbReference type="PANTHER" id="PTHR21716">
    <property type="entry name" value="TRANSMEMBRANE PROTEIN"/>
    <property type="match status" value="1"/>
</dbReference>
<feature type="transmembrane region" description="Helical" evidence="8">
    <location>
        <begin position="231"/>
        <end position="262"/>
    </location>
</feature>
<evidence type="ECO:0000256" key="2">
    <source>
        <dbReference type="ARBA" id="ARBA00009773"/>
    </source>
</evidence>
<evidence type="ECO:0000256" key="6">
    <source>
        <dbReference type="ARBA" id="ARBA00022989"/>
    </source>
</evidence>
<feature type="transmembrane region" description="Helical" evidence="8">
    <location>
        <begin position="31"/>
        <end position="49"/>
    </location>
</feature>
<evidence type="ECO:0000256" key="8">
    <source>
        <dbReference type="SAM" id="Phobius"/>
    </source>
</evidence>
<feature type="transmembrane region" description="Helical" evidence="8">
    <location>
        <begin position="61"/>
        <end position="85"/>
    </location>
</feature>
<feature type="transmembrane region" description="Helical" evidence="8">
    <location>
        <begin position="151"/>
        <end position="170"/>
    </location>
</feature>
<gene>
    <name evidence="9" type="ORF">OQ279_00060</name>
</gene>
<feature type="transmembrane region" description="Helical" evidence="8">
    <location>
        <begin position="7"/>
        <end position="25"/>
    </location>
</feature>
<keyword evidence="5 8" id="KW-0812">Transmembrane</keyword>
<dbReference type="PANTHER" id="PTHR21716:SF53">
    <property type="entry name" value="PERMEASE PERM-RELATED"/>
    <property type="match status" value="1"/>
</dbReference>
<comment type="caution">
    <text evidence="9">The sequence shown here is derived from an EMBL/GenBank/DDBJ whole genome shotgun (WGS) entry which is preliminary data.</text>
</comment>
<evidence type="ECO:0000256" key="4">
    <source>
        <dbReference type="ARBA" id="ARBA00022475"/>
    </source>
</evidence>
<feature type="transmembrane region" description="Helical" evidence="8">
    <location>
        <begin position="269"/>
        <end position="289"/>
    </location>
</feature>
<evidence type="ECO:0000256" key="5">
    <source>
        <dbReference type="ARBA" id="ARBA00022692"/>
    </source>
</evidence>
<dbReference type="InterPro" id="IPR002549">
    <property type="entry name" value="AI-2E-like"/>
</dbReference>
<keyword evidence="6 8" id="KW-1133">Transmembrane helix</keyword>
<dbReference type="Pfam" id="PF01594">
    <property type="entry name" value="AI-2E_transport"/>
    <property type="match status" value="1"/>
</dbReference>
<accession>A0A9X3I042</accession>
<feature type="transmembrane region" description="Helical" evidence="8">
    <location>
        <begin position="301"/>
        <end position="334"/>
    </location>
</feature>